<evidence type="ECO:0008006" key="3">
    <source>
        <dbReference type="Google" id="ProtNLM"/>
    </source>
</evidence>
<dbReference type="EMBL" id="NHSF01000048">
    <property type="protein sequence ID" value="MBK5930271.1"/>
    <property type="molecule type" value="Genomic_DNA"/>
</dbReference>
<evidence type="ECO:0000313" key="2">
    <source>
        <dbReference type="Proteomes" id="UP001296967"/>
    </source>
</evidence>
<dbReference type="AlphaFoldDB" id="A0AAJ0XFL7"/>
<accession>A0AAJ0XFL7</accession>
<reference evidence="1" key="1">
    <citation type="submission" date="2017-05" db="EMBL/GenBank/DDBJ databases">
        <authorList>
            <person name="Imhoff J.F."/>
            <person name="Rahn T."/>
            <person name="Kuenzel S."/>
            <person name="Neulinger S.C."/>
        </authorList>
    </citation>
    <scope>NUCLEOTIDE SEQUENCE</scope>
    <source>
        <strain evidence="1">DSM 4395</strain>
    </source>
</reference>
<protein>
    <recommendedName>
        <fullName evidence="3">3D (Asp-Asp-Asp) domain-containing protein</fullName>
    </recommendedName>
</protein>
<evidence type="ECO:0000313" key="1">
    <source>
        <dbReference type="EMBL" id="MBK5930271.1"/>
    </source>
</evidence>
<proteinExistence type="predicted"/>
<reference evidence="1" key="2">
    <citation type="journal article" date="2020" name="Microorganisms">
        <title>Osmotic Adaptation and Compatible Solute Biosynthesis of Phototrophic Bacteria as Revealed from Genome Analyses.</title>
        <authorList>
            <person name="Imhoff J.F."/>
            <person name="Rahn T."/>
            <person name="Kunzel S."/>
            <person name="Keller A."/>
            <person name="Neulinger S.C."/>
        </authorList>
    </citation>
    <scope>NUCLEOTIDE SEQUENCE</scope>
    <source>
        <strain evidence="1">DSM 4395</strain>
    </source>
</reference>
<name>A0AAJ0XFL7_HALSE</name>
<gene>
    <name evidence="1" type="ORF">CCR82_06975</name>
</gene>
<comment type="caution">
    <text evidence="1">The sequence shown here is derived from an EMBL/GenBank/DDBJ whole genome shotgun (WGS) entry which is preliminary data.</text>
</comment>
<dbReference type="CDD" id="cd22784">
    <property type="entry name" value="DPBB_MltA_YuiC-like"/>
    <property type="match status" value="1"/>
</dbReference>
<organism evidence="1 2">
    <name type="scientific">Halochromatium salexigens</name>
    <name type="common">Chromatium salexigens</name>
    <dbReference type="NCBI Taxonomy" id="49447"/>
    <lineage>
        <taxon>Bacteria</taxon>
        <taxon>Pseudomonadati</taxon>
        <taxon>Pseudomonadota</taxon>
        <taxon>Gammaproteobacteria</taxon>
        <taxon>Chromatiales</taxon>
        <taxon>Chromatiaceae</taxon>
        <taxon>Halochromatium</taxon>
    </lineage>
</organism>
<dbReference type="Proteomes" id="UP001296967">
    <property type="component" value="Unassembled WGS sequence"/>
</dbReference>
<sequence length="128" mass="14729">MILVLILVLFAERVSKEPLREEPVGEARHRLEVKATAYTSRPSETSGDPYLAAWNNRLTPGEKSIAVSRDLLELGLTNGAKVEIEGLPGVYTVRDKMNKRWTRRIDIYMGNDLERAREWGRREVVLHW</sequence>
<keyword evidence="2" id="KW-1185">Reference proteome</keyword>